<organism evidence="5 6">
    <name type="scientific">Sclerotinia nivalis</name>
    <dbReference type="NCBI Taxonomy" id="352851"/>
    <lineage>
        <taxon>Eukaryota</taxon>
        <taxon>Fungi</taxon>
        <taxon>Dikarya</taxon>
        <taxon>Ascomycota</taxon>
        <taxon>Pezizomycotina</taxon>
        <taxon>Leotiomycetes</taxon>
        <taxon>Helotiales</taxon>
        <taxon>Sclerotiniaceae</taxon>
        <taxon>Sclerotinia</taxon>
    </lineage>
</organism>
<evidence type="ECO:0000256" key="2">
    <source>
        <dbReference type="ARBA" id="ARBA00022989"/>
    </source>
</evidence>
<dbReference type="Gene3D" id="1.20.1560.10">
    <property type="entry name" value="ABC transporter type 1, transmembrane domain"/>
    <property type="match status" value="1"/>
</dbReference>
<comment type="caution">
    <text evidence="5">The sequence shown here is derived from an EMBL/GenBank/DDBJ whole genome shotgun (WGS) entry which is preliminary data.</text>
</comment>
<evidence type="ECO:0000313" key="6">
    <source>
        <dbReference type="Proteomes" id="UP001152300"/>
    </source>
</evidence>
<dbReference type="OrthoDB" id="6500128at2759"/>
<dbReference type="EMBL" id="JAPEIS010000009">
    <property type="protein sequence ID" value="KAJ8063042.1"/>
    <property type="molecule type" value="Genomic_DNA"/>
</dbReference>
<gene>
    <name evidence="5" type="ORF">OCU04_008286</name>
</gene>
<feature type="transmembrane region" description="Helical" evidence="4">
    <location>
        <begin position="26"/>
        <end position="49"/>
    </location>
</feature>
<keyword evidence="2 4" id="KW-1133">Transmembrane helix</keyword>
<keyword evidence="6" id="KW-1185">Reference proteome</keyword>
<keyword evidence="1 4" id="KW-0812">Transmembrane</keyword>
<name>A0A9X0AHR9_9HELO</name>
<dbReference type="Proteomes" id="UP001152300">
    <property type="component" value="Unassembled WGS sequence"/>
</dbReference>
<sequence length="114" mass="12662">MAHGWQKTMRRELHEKLDRSQEPFCLLYMVHTWLQLTVNLVVAGVAVGLRRKTSAGGIGVAFLNLVSLGESLTQTIQSWTAFETSHGAIARIEAFEQDTPVEPEITSPIDVSIQ</sequence>
<evidence type="ECO:0000256" key="4">
    <source>
        <dbReference type="SAM" id="Phobius"/>
    </source>
</evidence>
<dbReference type="AlphaFoldDB" id="A0A9X0AHR9"/>
<keyword evidence="3 4" id="KW-0472">Membrane</keyword>
<dbReference type="GO" id="GO:0005524">
    <property type="term" value="F:ATP binding"/>
    <property type="evidence" value="ECO:0007669"/>
    <property type="project" value="InterPro"/>
</dbReference>
<evidence type="ECO:0000256" key="1">
    <source>
        <dbReference type="ARBA" id="ARBA00022692"/>
    </source>
</evidence>
<accession>A0A9X0AHR9</accession>
<reference evidence="5" key="1">
    <citation type="submission" date="2022-11" db="EMBL/GenBank/DDBJ databases">
        <title>Genome Resource of Sclerotinia nivalis Strain SnTB1, a Plant Pathogen Isolated from American Ginseng.</title>
        <authorList>
            <person name="Fan S."/>
        </authorList>
    </citation>
    <scope>NUCLEOTIDE SEQUENCE</scope>
    <source>
        <strain evidence="5">SnTB1</strain>
    </source>
</reference>
<dbReference type="InterPro" id="IPR036640">
    <property type="entry name" value="ABC1_TM_sf"/>
</dbReference>
<dbReference type="SUPFAM" id="SSF90123">
    <property type="entry name" value="ABC transporter transmembrane region"/>
    <property type="match status" value="1"/>
</dbReference>
<proteinExistence type="predicted"/>
<evidence type="ECO:0000256" key="3">
    <source>
        <dbReference type="ARBA" id="ARBA00023136"/>
    </source>
</evidence>
<evidence type="ECO:0000313" key="5">
    <source>
        <dbReference type="EMBL" id="KAJ8063042.1"/>
    </source>
</evidence>
<dbReference type="GO" id="GO:0016020">
    <property type="term" value="C:membrane"/>
    <property type="evidence" value="ECO:0007669"/>
    <property type="project" value="InterPro"/>
</dbReference>
<protein>
    <submittedName>
        <fullName evidence="5">Uncharacterized protein</fullName>
    </submittedName>
</protein>